<reference evidence="1" key="1">
    <citation type="submission" date="2018-01" db="EMBL/GenBank/DDBJ databases">
        <authorList>
            <person name="Regsiter A."/>
            <person name="William W."/>
        </authorList>
    </citation>
    <scope>NUCLEOTIDE SEQUENCE</scope>
    <source>
        <strain evidence="1">TRIP AH-1</strain>
    </source>
</reference>
<evidence type="ECO:0000313" key="1">
    <source>
        <dbReference type="EMBL" id="SPD73665.1"/>
    </source>
</evidence>
<dbReference type="EMBL" id="OJIN01000104">
    <property type="protein sequence ID" value="SPD73665.1"/>
    <property type="molecule type" value="Genomic_DNA"/>
</dbReference>
<gene>
    <name evidence="1" type="ORF">PITCH_A1920004</name>
</gene>
<organism evidence="1">
    <name type="scientific">uncultured Desulfobacterium sp</name>
    <dbReference type="NCBI Taxonomy" id="201089"/>
    <lineage>
        <taxon>Bacteria</taxon>
        <taxon>Pseudomonadati</taxon>
        <taxon>Thermodesulfobacteriota</taxon>
        <taxon>Desulfobacteria</taxon>
        <taxon>Desulfobacterales</taxon>
        <taxon>Desulfobacteriaceae</taxon>
        <taxon>Desulfobacterium</taxon>
        <taxon>environmental samples</taxon>
    </lineage>
</organism>
<accession>A0A445MW32</accession>
<dbReference type="AlphaFoldDB" id="A0A445MW32"/>
<protein>
    <submittedName>
        <fullName evidence="1">Uncharacterized protein</fullName>
    </submittedName>
</protein>
<name>A0A445MW32_9BACT</name>
<proteinExistence type="predicted"/>
<sequence length="62" mass="6959">MGILKAISSFSNAAHFIAGFKHGYIQTAFRHVTSRTQAVYSSANNNHVVYIFHSYTSIYGFK</sequence>